<evidence type="ECO:0000313" key="3">
    <source>
        <dbReference type="Proteomes" id="UP000249638"/>
    </source>
</evidence>
<comment type="caution">
    <text evidence="2">The sequence shown here is derived from an EMBL/GenBank/DDBJ whole genome shotgun (WGS) entry which is preliminary data.</text>
</comment>
<sequence>MRNPPSRMTARRRAYRLAGPPPSETDLVSAPLLPYPRARVQLARSAHGMACMAIRRPAQASPSCRRHAGKRRA</sequence>
<reference evidence="2" key="1">
    <citation type="submission" date="2018-06" db="EMBL/GenBank/DDBJ databases">
        <title>Genomic Encyclopedia of Type Strains, Phase IV (KMG-V): Genome sequencing to study the core and pangenomes of soil and plant-associated prokaryotes.</title>
        <authorList>
            <person name="Whitman W."/>
        </authorList>
    </citation>
    <scope>NUCLEOTIDE SEQUENCE [LARGE SCALE GENOMIC DNA]</scope>
    <source>
        <strain evidence="2">MLR2-44</strain>
    </source>
</reference>
<dbReference type="AlphaFoldDB" id="A0A2W7P2Z5"/>
<protein>
    <submittedName>
        <fullName evidence="2">Uncharacterized protein</fullName>
    </submittedName>
</protein>
<accession>A0A2W7P2Z5</accession>
<keyword evidence="3" id="KW-1185">Reference proteome</keyword>
<proteinExistence type="predicted"/>
<organism evidence="2 3">
    <name type="scientific">Cupriavidus phytorum</name>
    <dbReference type="NCBI Taxonomy" id="3024399"/>
    <lineage>
        <taxon>Bacteria</taxon>
        <taxon>Pseudomonadati</taxon>
        <taxon>Pseudomonadota</taxon>
        <taxon>Betaproteobacteria</taxon>
        <taxon>Burkholderiales</taxon>
        <taxon>Burkholderiaceae</taxon>
        <taxon>Cupriavidus</taxon>
    </lineage>
</organism>
<name>A0A2W7P2Z5_9BURK</name>
<evidence type="ECO:0000313" key="2">
    <source>
        <dbReference type="EMBL" id="PZX24698.1"/>
    </source>
</evidence>
<gene>
    <name evidence="2" type="ORF">C7416_10999</name>
</gene>
<dbReference type="Proteomes" id="UP000249638">
    <property type="component" value="Unassembled WGS sequence"/>
</dbReference>
<evidence type="ECO:0000256" key="1">
    <source>
        <dbReference type="SAM" id="MobiDB-lite"/>
    </source>
</evidence>
<feature type="region of interest" description="Disordered" evidence="1">
    <location>
        <begin position="1"/>
        <end position="29"/>
    </location>
</feature>
<dbReference type="EMBL" id="QKZN01000009">
    <property type="protein sequence ID" value="PZX24698.1"/>
    <property type="molecule type" value="Genomic_DNA"/>
</dbReference>